<gene>
    <name evidence="1" type="ORF">V1525DRAFT_338817</name>
</gene>
<protein>
    <submittedName>
        <fullName evidence="1">Uncharacterized protein</fullName>
    </submittedName>
</protein>
<comment type="caution">
    <text evidence="1">The sequence shown here is derived from an EMBL/GenBank/DDBJ whole genome shotgun (WGS) entry which is preliminary data.</text>
</comment>
<proteinExistence type="predicted"/>
<sequence>PVSRRTRQIGSQSDRRESGHRTAKFCTQRCLLGLRQGGMLDSHCPNVELHRQGRENDRHPINTESLVQLLEQQLGVNVDDDCTPFGVCGLYGAPFKVTCVPGHTVVGKGTMSGLWNEVSREADVYRVLQRAQGSAVPVFLGTIDLKKIYFLHGTGQIRHMLLLAYGGQDTSELERSQALVNEIRRSIKEIRALGVEHGDIRYENALWNEELGRVLIIDFHRSRLNPQLMEKRKPGKR</sequence>
<name>A0ACC3T6X3_LIPKO</name>
<dbReference type="EMBL" id="MU971344">
    <property type="protein sequence ID" value="KAK9239697.1"/>
    <property type="molecule type" value="Genomic_DNA"/>
</dbReference>
<reference evidence="2" key="1">
    <citation type="journal article" date="2024" name="Front. Bioeng. Biotechnol.">
        <title>Genome-scale model development and genomic sequencing of the oleaginous clade Lipomyces.</title>
        <authorList>
            <person name="Czajka J.J."/>
            <person name="Han Y."/>
            <person name="Kim J."/>
            <person name="Mondo S.J."/>
            <person name="Hofstad B.A."/>
            <person name="Robles A."/>
            <person name="Haridas S."/>
            <person name="Riley R."/>
            <person name="LaButti K."/>
            <person name="Pangilinan J."/>
            <person name="Andreopoulos W."/>
            <person name="Lipzen A."/>
            <person name="Yan J."/>
            <person name="Wang M."/>
            <person name="Ng V."/>
            <person name="Grigoriev I.V."/>
            <person name="Spatafora J.W."/>
            <person name="Magnuson J.K."/>
            <person name="Baker S.E."/>
            <person name="Pomraning K.R."/>
        </authorList>
    </citation>
    <scope>NUCLEOTIDE SEQUENCE [LARGE SCALE GENOMIC DNA]</scope>
    <source>
        <strain evidence="2">CBS 7786</strain>
    </source>
</reference>
<accession>A0ACC3T6X3</accession>
<feature type="non-terminal residue" evidence="1">
    <location>
        <position position="1"/>
    </location>
</feature>
<evidence type="ECO:0000313" key="2">
    <source>
        <dbReference type="Proteomes" id="UP001433508"/>
    </source>
</evidence>
<evidence type="ECO:0000313" key="1">
    <source>
        <dbReference type="EMBL" id="KAK9239697.1"/>
    </source>
</evidence>
<organism evidence="1 2">
    <name type="scientific">Lipomyces kononenkoae</name>
    <name type="common">Yeast</name>
    <dbReference type="NCBI Taxonomy" id="34357"/>
    <lineage>
        <taxon>Eukaryota</taxon>
        <taxon>Fungi</taxon>
        <taxon>Dikarya</taxon>
        <taxon>Ascomycota</taxon>
        <taxon>Saccharomycotina</taxon>
        <taxon>Lipomycetes</taxon>
        <taxon>Lipomycetales</taxon>
        <taxon>Lipomycetaceae</taxon>
        <taxon>Lipomyces</taxon>
    </lineage>
</organism>
<dbReference type="Proteomes" id="UP001433508">
    <property type="component" value="Unassembled WGS sequence"/>
</dbReference>
<keyword evidence="2" id="KW-1185">Reference proteome</keyword>